<comment type="caution">
    <text evidence="1">The sequence shown here is derived from an EMBL/GenBank/DDBJ whole genome shotgun (WGS) entry which is preliminary data.</text>
</comment>
<name>A0A1L8XS26_ENTTH</name>
<dbReference type="EMBL" id="BJUG01000003">
    <property type="protein sequence ID" value="GEK36566.1"/>
    <property type="molecule type" value="Genomic_DNA"/>
</dbReference>
<dbReference type="InterPro" id="IPR027417">
    <property type="entry name" value="P-loop_NTPase"/>
</dbReference>
<dbReference type="Gene3D" id="3.40.50.300">
    <property type="entry name" value="P-loop containing nucleotide triphosphate hydrolases"/>
    <property type="match status" value="2"/>
</dbReference>
<gene>
    <name evidence="1" type="ORF">ETH01_08530</name>
</gene>
<protein>
    <submittedName>
        <fullName evidence="1">Uncharacterized protein</fullName>
    </submittedName>
</protein>
<dbReference type="SUPFAM" id="SSF52540">
    <property type="entry name" value="P-loop containing nucleoside triphosphate hydrolases"/>
    <property type="match status" value="1"/>
</dbReference>
<dbReference type="SMART" id="SM00487">
    <property type="entry name" value="DEXDc"/>
    <property type="match status" value="1"/>
</dbReference>
<dbReference type="KEGG" id="eth:CK496_09145"/>
<dbReference type="PROSITE" id="PS51194">
    <property type="entry name" value="HELICASE_CTER"/>
    <property type="match status" value="1"/>
</dbReference>
<dbReference type="GO" id="GO:0003677">
    <property type="term" value="F:DNA binding"/>
    <property type="evidence" value="ECO:0007669"/>
    <property type="project" value="InterPro"/>
</dbReference>
<evidence type="ECO:0000313" key="1">
    <source>
        <dbReference type="EMBL" id="GEK36566.1"/>
    </source>
</evidence>
<dbReference type="RefSeq" id="WP_083571943.1">
    <property type="nucleotide sequence ID" value="NZ_BJUG01000003.1"/>
</dbReference>
<evidence type="ECO:0000313" key="2">
    <source>
        <dbReference type="Proteomes" id="UP000321361"/>
    </source>
</evidence>
<dbReference type="PROSITE" id="PS51192">
    <property type="entry name" value="HELICASE_ATP_BIND_1"/>
    <property type="match status" value="1"/>
</dbReference>
<dbReference type="GeneID" id="77487807"/>
<dbReference type="GO" id="GO:0005524">
    <property type="term" value="F:ATP binding"/>
    <property type="evidence" value="ECO:0007669"/>
    <property type="project" value="InterPro"/>
</dbReference>
<dbReference type="AlphaFoldDB" id="A0A1L8XS26"/>
<dbReference type="Pfam" id="PF04851">
    <property type="entry name" value="ResIII"/>
    <property type="match status" value="1"/>
</dbReference>
<dbReference type="InterPro" id="IPR001650">
    <property type="entry name" value="Helicase_C-like"/>
</dbReference>
<dbReference type="InterPro" id="IPR006935">
    <property type="entry name" value="Helicase/UvrB_N"/>
</dbReference>
<sequence length="965" mass="110296">MSYFSNNYCSMKYPLITDDLEDRGLRNAQIGAIHALGAYYTTKKEPVLISMPTGTGKTTVIMMAPYLLRVNKVLIITPTVLVRSQIAENFSSLEVLKEIGVFEKNVKNPVIYELEHRYTAKYEGSVRNADVIISTPNCALPLSEDQDMKKLFDLIIIDEAHHEPAKTWRSVLSNINEAKQILFTATPFRRDKKEIKANHIYNYPLSQAYKDGVFGEINYVPIELKENDNKDVTLAKKGEEIVLRDRNNNLEHAIMVRCNSKKEAKRLFEIYQENTLLKLEVVDSSKSRKDVLNTINNLSKQKLDGVICVDMMAEGFDFPNLKIAVIHNPHKSLATTLQFIGRFARTNKNKKIGGASFIAVNDEEFSLENKKLFSTDSVWQEIIIDLSEDRINRDIEDQEYLRGYDNQLTSTNNQEFSLHSLSTNFHARIYYATSFNINAEFPDLRMKIENININQADQTVVVVASEKQLPRWSTTDGIYFNLEFNTFIIHYQKKNNLLFINSHLKSESIYDEIAKSFCGKDNYRRIAMRNIHKVLSNVQNHEIFNSGLANRLSDGETYKISAGSDVSKVIDIDSGKMYSPGHVFCKAEEDNTKITIGYSSGSKIWSSKYGSIQEMVRWFDSNGDKISNRSAVVKTNTNYDYIPMPIEMTEFPKDIFMWDFNKQSYVNPHNLLTSGVDKLNETILDVDISIEEVKKFEIWLKICLGGLTYRIIRGISGKYFAEAEEELLVMIGRQEVPLSVYFNEFPLSFFTSSLDLISENEISKYDYNLPLFDKNKIIQIPWSDYDTDITMEFKTDKYKGDKNSIQDTIGEKLKEDINLDYIIFDHGSGEIADYISIGVLESEIVVSLYHVKAKGSVKYNSSVGDVYEVLGQSIKSLIWLKSKAILLSKFRDRQRSGHSIFLKGDIKNLKQDLKKNIPMRGKIIACQPSLKGTQPLPDKIGEVLSATNMKIEKSALAREFIVWGS</sequence>
<dbReference type="Proteomes" id="UP000321361">
    <property type="component" value="Unassembled WGS sequence"/>
</dbReference>
<dbReference type="PANTHER" id="PTHR47396:SF1">
    <property type="entry name" value="ATP-DEPENDENT HELICASE IRC3-RELATED"/>
    <property type="match status" value="1"/>
</dbReference>
<organism evidence="1 2">
    <name type="scientific">Enterococcus thailandicus</name>
    <dbReference type="NCBI Taxonomy" id="417368"/>
    <lineage>
        <taxon>Bacteria</taxon>
        <taxon>Bacillati</taxon>
        <taxon>Bacillota</taxon>
        <taxon>Bacilli</taxon>
        <taxon>Lactobacillales</taxon>
        <taxon>Enterococcaceae</taxon>
        <taxon>Enterococcus</taxon>
    </lineage>
</organism>
<dbReference type="InterPro" id="IPR050742">
    <property type="entry name" value="Helicase_Restrict-Modif_Enz"/>
</dbReference>
<dbReference type="SMART" id="SM00490">
    <property type="entry name" value="HELICc"/>
    <property type="match status" value="1"/>
</dbReference>
<accession>A0A1L8XS26</accession>
<dbReference type="PANTHER" id="PTHR47396">
    <property type="entry name" value="TYPE I RESTRICTION ENZYME ECOKI R PROTEIN"/>
    <property type="match status" value="1"/>
</dbReference>
<dbReference type="OrthoDB" id="9802848at2"/>
<dbReference type="CDD" id="cd17926">
    <property type="entry name" value="DEXHc_RE"/>
    <property type="match status" value="1"/>
</dbReference>
<dbReference type="Pfam" id="PF00271">
    <property type="entry name" value="Helicase_C"/>
    <property type="match status" value="1"/>
</dbReference>
<dbReference type="InterPro" id="IPR014001">
    <property type="entry name" value="Helicase_ATP-bd"/>
</dbReference>
<proteinExistence type="predicted"/>
<reference evidence="1 2" key="1">
    <citation type="submission" date="2019-07" db="EMBL/GenBank/DDBJ databases">
        <title>Whole genome shotgun sequence of Enterococcus thailandicus NBRC 101867.</title>
        <authorList>
            <person name="Hosoyama A."/>
            <person name="Uohara A."/>
            <person name="Ohji S."/>
            <person name="Ichikawa N."/>
        </authorList>
    </citation>
    <scope>NUCLEOTIDE SEQUENCE [LARGE SCALE GENOMIC DNA]</scope>
    <source>
        <strain evidence="1 2">NBRC 101867</strain>
    </source>
</reference>
<dbReference type="GO" id="GO:0005829">
    <property type="term" value="C:cytosol"/>
    <property type="evidence" value="ECO:0007669"/>
    <property type="project" value="TreeGrafter"/>
</dbReference>
<dbReference type="GO" id="GO:0016787">
    <property type="term" value="F:hydrolase activity"/>
    <property type="evidence" value="ECO:0007669"/>
    <property type="project" value="InterPro"/>
</dbReference>
<dbReference type="CDD" id="cd18785">
    <property type="entry name" value="SF2_C"/>
    <property type="match status" value="1"/>
</dbReference>